<dbReference type="GO" id="GO:0098542">
    <property type="term" value="P:defense response to other organism"/>
    <property type="evidence" value="ECO:0007669"/>
    <property type="project" value="TreeGrafter"/>
</dbReference>
<dbReference type="InterPro" id="IPR044974">
    <property type="entry name" value="Disease_R_plants"/>
</dbReference>
<proteinExistence type="predicted"/>
<name>A0A835ARL1_9POAL</name>
<keyword evidence="1" id="KW-0677">Repeat</keyword>
<gene>
    <name evidence="3" type="ORF">HU200_048819</name>
</gene>
<feature type="domain" description="Disease resistance R13L4/SHOC-2-like LRR" evidence="2">
    <location>
        <begin position="272"/>
        <end position="604"/>
    </location>
</feature>
<evidence type="ECO:0000313" key="3">
    <source>
        <dbReference type="EMBL" id="KAF8673265.1"/>
    </source>
</evidence>
<dbReference type="InterPro" id="IPR055414">
    <property type="entry name" value="LRR_R13L4/SHOC2-like"/>
</dbReference>
<dbReference type="Proteomes" id="UP000636709">
    <property type="component" value="Unassembled WGS sequence"/>
</dbReference>
<dbReference type="InterPro" id="IPR032675">
    <property type="entry name" value="LRR_dom_sf"/>
</dbReference>
<dbReference type="EMBL" id="JACEFO010002208">
    <property type="protein sequence ID" value="KAF8673265.1"/>
    <property type="molecule type" value="Genomic_DNA"/>
</dbReference>
<dbReference type="PANTHER" id="PTHR23155:SF957">
    <property type="entry name" value="OS11G0606800 PROTEIN"/>
    <property type="match status" value="1"/>
</dbReference>
<evidence type="ECO:0000313" key="4">
    <source>
        <dbReference type="Proteomes" id="UP000636709"/>
    </source>
</evidence>
<comment type="caution">
    <text evidence="3">The sequence shown here is derived from an EMBL/GenBank/DDBJ whole genome shotgun (WGS) entry which is preliminary data.</text>
</comment>
<sequence>MSGWGLDLGGGWRCPKGLSSQLVAYDEEMVPWLEELAKTASAVFPNVLDQADPQRQNTLLPRAAQCFHRRRRYSSRFLCQVVKDVYGFTESSYLYGHVSTAIVSRLRLPPVGLEQSPHPSYGDFTYEIYLQTLCMNMFPYGHKFEKDRLVQKLSCETGWNLDSAENELHCFFYDLVRWGAVTNEAANSRISDADEAVAWQWNISRLEHQFLGSKSAEMVGIAFTSHTLKLLAAASTTNHGKQPSKTPRRLALHHNDPHLPSLLQNVDLSLTRSLAVFGGVVSRSVPLDRFLNLVVLDVEGWENFGDEDLLQISRSKMFFMVYLSFRSTRVSKLPPEIKELCNLAVLDAMIEWFKSDETATRLPHDIRHLLKLRTLTTVDLREQPISFINALGDLWCLSVLAITWSFHQSCDSDYCEALLSSIKKWHYLKFLTIHCGLGCSMEFLGSLSSPPRWLEKFKATTGRFACVPQWFHGLECLSFVQITVCKLEAHDLEILRDLYSLKCLVLGLDFIPKEAIVIKNEGFRALQRFSIECPVPWLTFESRAMPMLKYLQLDFHACPTSPASVPMGISNLCSLAEVALWYNVRYANSSSIKSTVKAVRDEVAECHSATATQMLRLLVNGIEQDDIQAVDEETQGATGPPTGTSAGVEDAVQEADEIMEA</sequence>
<keyword evidence="4" id="KW-1185">Reference proteome</keyword>
<dbReference type="PANTHER" id="PTHR23155">
    <property type="entry name" value="DISEASE RESISTANCE PROTEIN RP"/>
    <property type="match status" value="1"/>
</dbReference>
<evidence type="ECO:0000259" key="2">
    <source>
        <dbReference type="Pfam" id="PF23598"/>
    </source>
</evidence>
<organism evidence="3 4">
    <name type="scientific">Digitaria exilis</name>
    <dbReference type="NCBI Taxonomy" id="1010633"/>
    <lineage>
        <taxon>Eukaryota</taxon>
        <taxon>Viridiplantae</taxon>
        <taxon>Streptophyta</taxon>
        <taxon>Embryophyta</taxon>
        <taxon>Tracheophyta</taxon>
        <taxon>Spermatophyta</taxon>
        <taxon>Magnoliopsida</taxon>
        <taxon>Liliopsida</taxon>
        <taxon>Poales</taxon>
        <taxon>Poaceae</taxon>
        <taxon>PACMAD clade</taxon>
        <taxon>Panicoideae</taxon>
        <taxon>Panicodae</taxon>
        <taxon>Paniceae</taxon>
        <taxon>Anthephorinae</taxon>
        <taxon>Digitaria</taxon>
    </lineage>
</organism>
<dbReference type="OrthoDB" id="689447at2759"/>
<dbReference type="Pfam" id="PF23598">
    <property type="entry name" value="LRR_14"/>
    <property type="match status" value="1"/>
</dbReference>
<evidence type="ECO:0000256" key="1">
    <source>
        <dbReference type="ARBA" id="ARBA00022737"/>
    </source>
</evidence>
<reference evidence="3" key="1">
    <citation type="submission" date="2020-07" db="EMBL/GenBank/DDBJ databases">
        <title>Genome sequence and genetic diversity analysis of an under-domesticated orphan crop, white fonio (Digitaria exilis).</title>
        <authorList>
            <person name="Bennetzen J.L."/>
            <person name="Chen S."/>
            <person name="Ma X."/>
            <person name="Wang X."/>
            <person name="Yssel A.E.J."/>
            <person name="Chaluvadi S.R."/>
            <person name="Johnson M."/>
            <person name="Gangashetty P."/>
            <person name="Hamidou F."/>
            <person name="Sanogo M.D."/>
            <person name="Zwaenepoel A."/>
            <person name="Wallace J."/>
            <person name="Van De Peer Y."/>
            <person name="Van Deynze A."/>
        </authorList>
    </citation>
    <scope>NUCLEOTIDE SEQUENCE</scope>
    <source>
        <tissue evidence="3">Leaves</tissue>
    </source>
</reference>
<accession>A0A835ARL1</accession>
<protein>
    <recommendedName>
        <fullName evidence="2">Disease resistance R13L4/SHOC-2-like LRR domain-containing protein</fullName>
    </recommendedName>
</protein>
<dbReference type="SUPFAM" id="SSF52058">
    <property type="entry name" value="L domain-like"/>
    <property type="match status" value="1"/>
</dbReference>
<dbReference type="AlphaFoldDB" id="A0A835ARL1"/>
<dbReference type="Gene3D" id="3.80.10.10">
    <property type="entry name" value="Ribonuclease Inhibitor"/>
    <property type="match status" value="1"/>
</dbReference>